<dbReference type="PANTHER" id="PTHR12428">
    <property type="entry name" value="OXA1"/>
    <property type="match status" value="1"/>
</dbReference>
<dbReference type="GO" id="GO:0032979">
    <property type="term" value="P:protein insertion into mitochondrial inner membrane from matrix"/>
    <property type="evidence" value="ECO:0007669"/>
    <property type="project" value="TreeGrafter"/>
</dbReference>
<keyword evidence="9" id="KW-1185">Reference proteome</keyword>
<dbReference type="EMBL" id="LKCW01000115">
    <property type="protein sequence ID" value="KPM39148.1"/>
    <property type="molecule type" value="Genomic_DNA"/>
</dbReference>
<evidence type="ECO:0008006" key="10">
    <source>
        <dbReference type="Google" id="ProtNLM"/>
    </source>
</evidence>
<evidence type="ECO:0000256" key="4">
    <source>
        <dbReference type="ARBA" id="ARBA00022989"/>
    </source>
</evidence>
<keyword evidence="3 7" id="KW-0812">Transmembrane</keyword>
<comment type="caution">
    <text evidence="8">The sequence shown here is derived from an EMBL/GenBank/DDBJ whole genome shotgun (WGS) entry which is preliminary data.</text>
</comment>
<dbReference type="InterPro" id="IPR001708">
    <property type="entry name" value="YidC/ALB3/OXA1/COX18"/>
</dbReference>
<proteinExistence type="inferred from homology"/>
<dbReference type="GO" id="GO:0032977">
    <property type="term" value="F:membrane insertase activity"/>
    <property type="evidence" value="ECO:0007669"/>
    <property type="project" value="InterPro"/>
</dbReference>
<feature type="transmembrane region" description="Helical" evidence="7">
    <location>
        <begin position="279"/>
        <end position="303"/>
    </location>
</feature>
<dbReference type="GO" id="GO:0033617">
    <property type="term" value="P:mitochondrial respiratory chain complex IV assembly"/>
    <property type="evidence" value="ECO:0007669"/>
    <property type="project" value="TreeGrafter"/>
</dbReference>
<dbReference type="Proteomes" id="UP000050424">
    <property type="component" value="Unassembled WGS sequence"/>
</dbReference>
<evidence type="ECO:0000256" key="5">
    <source>
        <dbReference type="ARBA" id="ARBA00023136"/>
    </source>
</evidence>
<evidence type="ECO:0000256" key="7">
    <source>
        <dbReference type="SAM" id="Phobius"/>
    </source>
</evidence>
<dbReference type="AlphaFoldDB" id="A0A0N8H6J5"/>
<keyword evidence="5 7" id="KW-0472">Membrane</keyword>
<evidence type="ECO:0000256" key="3">
    <source>
        <dbReference type="ARBA" id="ARBA00022692"/>
    </source>
</evidence>
<comment type="similarity">
    <text evidence="2">Belongs to the OXA1/ALB3/YidC family.</text>
</comment>
<comment type="subcellular location">
    <subcellularLocation>
        <location evidence="1">Membrane</location>
        <topology evidence="1">Multi-pass membrane protein</topology>
    </subcellularLocation>
</comment>
<keyword evidence="4 7" id="KW-1133">Transmembrane helix</keyword>
<reference evidence="8 9" key="1">
    <citation type="submission" date="2015-09" db="EMBL/GenBank/DDBJ databases">
        <title>Draft genome of a European isolate of the apple canker pathogen Neonectria ditissima.</title>
        <authorList>
            <person name="Gomez-Cortecero A."/>
            <person name="Harrison R.J."/>
            <person name="Armitage A.D."/>
        </authorList>
    </citation>
    <scope>NUCLEOTIDE SEQUENCE [LARGE SCALE GENOMIC DNA]</scope>
    <source>
        <strain evidence="8 9">R09/05</strain>
    </source>
</reference>
<name>A0A0N8H6J5_9HYPO</name>
<evidence type="ECO:0000256" key="1">
    <source>
        <dbReference type="ARBA" id="ARBA00004141"/>
    </source>
</evidence>
<dbReference type="PANTHER" id="PTHR12428:SF65">
    <property type="entry name" value="CYTOCHROME C OXIDASE ASSEMBLY PROTEIN COX18, MITOCHONDRIAL"/>
    <property type="match status" value="1"/>
</dbReference>
<dbReference type="STRING" id="78410.A0A0N8H6J5"/>
<protein>
    <recommendedName>
        <fullName evidence="10">Mitochondrial inner membrane protein COX18</fullName>
    </recommendedName>
</protein>
<feature type="region of interest" description="Disordered" evidence="6">
    <location>
        <begin position="324"/>
        <end position="346"/>
    </location>
</feature>
<organism evidence="8 9">
    <name type="scientific">Neonectria ditissima</name>
    <dbReference type="NCBI Taxonomy" id="78410"/>
    <lineage>
        <taxon>Eukaryota</taxon>
        <taxon>Fungi</taxon>
        <taxon>Dikarya</taxon>
        <taxon>Ascomycota</taxon>
        <taxon>Pezizomycotina</taxon>
        <taxon>Sordariomycetes</taxon>
        <taxon>Hypocreomycetidae</taxon>
        <taxon>Hypocreales</taxon>
        <taxon>Nectriaceae</taxon>
        <taxon>Neonectria</taxon>
    </lineage>
</organism>
<evidence type="ECO:0000256" key="6">
    <source>
        <dbReference type="SAM" id="MobiDB-lite"/>
    </source>
</evidence>
<evidence type="ECO:0000256" key="2">
    <source>
        <dbReference type="ARBA" id="ARBA00009877"/>
    </source>
</evidence>
<sequence>MSLFRRTAHCLAPHARLSLIATAPRPGRSPAGSASCAPRRRGLHIGAFAGEVIQSTADAFSWVHASAGMPWYLAIPLLAVGVNVTLRFPVQLYVAKLRARRGELNPLVVAWARRHTNTIAREQSHLPERILKLRMAGSIEKSRRRIYRDWGVQRWKGFAPLLGILPFVTISEALRRKCGAPLGWISQSVGLSNPQSAGSNLGPASGMFDPSLVDGGCLWFMDLTSADPYYGLPVICTSILVWNTWGRMSKDYIRALLSLQADETQVVTLTRLQKVLGRVMLMMPIFPLLFADLPSAIFLYWVASFGLSGVNEAVLNRLVPKEDQKLTGEQKRPSSLPYLKDRRRSS</sequence>
<evidence type="ECO:0000313" key="9">
    <source>
        <dbReference type="Proteomes" id="UP000050424"/>
    </source>
</evidence>
<evidence type="ECO:0000313" key="8">
    <source>
        <dbReference type="EMBL" id="KPM39148.1"/>
    </source>
</evidence>
<dbReference type="GO" id="GO:0005743">
    <property type="term" value="C:mitochondrial inner membrane"/>
    <property type="evidence" value="ECO:0007669"/>
    <property type="project" value="TreeGrafter"/>
</dbReference>
<dbReference type="OrthoDB" id="2148490at2759"/>
<accession>A0A0N8H6J5</accession>
<gene>
    <name evidence="8" type="ORF">AK830_g7404</name>
</gene>